<feature type="region of interest" description="Disordered" evidence="1">
    <location>
        <begin position="85"/>
        <end position="110"/>
    </location>
</feature>
<reference evidence="2 3" key="1">
    <citation type="submission" date="2024-04" db="EMBL/GenBank/DDBJ databases">
        <title>Phyllosticta paracitricarpa is synonymous to the EU quarantine fungus P. citricarpa based on phylogenomic analyses.</title>
        <authorList>
            <consortium name="Lawrence Berkeley National Laboratory"/>
            <person name="Van Ingen-Buijs V.A."/>
            <person name="Van Westerhoven A.C."/>
            <person name="Haridas S."/>
            <person name="Skiadas P."/>
            <person name="Martin F."/>
            <person name="Groenewald J.Z."/>
            <person name="Crous P.W."/>
            <person name="Seidl M.F."/>
        </authorList>
    </citation>
    <scope>NUCLEOTIDE SEQUENCE [LARGE SCALE GENOMIC DNA]</scope>
    <source>
        <strain evidence="2 3">CBS 123371</strain>
    </source>
</reference>
<dbReference type="Proteomes" id="UP001363622">
    <property type="component" value="Unassembled WGS sequence"/>
</dbReference>
<organism evidence="2 3">
    <name type="scientific">Phyllosticta citriasiana</name>
    <dbReference type="NCBI Taxonomy" id="595635"/>
    <lineage>
        <taxon>Eukaryota</taxon>
        <taxon>Fungi</taxon>
        <taxon>Dikarya</taxon>
        <taxon>Ascomycota</taxon>
        <taxon>Pezizomycotina</taxon>
        <taxon>Dothideomycetes</taxon>
        <taxon>Dothideomycetes incertae sedis</taxon>
        <taxon>Botryosphaeriales</taxon>
        <taxon>Phyllostictaceae</taxon>
        <taxon>Phyllosticta</taxon>
    </lineage>
</organism>
<name>A0ABR1KAM0_9PEZI</name>
<gene>
    <name evidence="2" type="ORF">IWZ03DRAFT_418756</name>
</gene>
<dbReference type="EMBL" id="JBBPHU010000015">
    <property type="protein sequence ID" value="KAK7510103.1"/>
    <property type="molecule type" value="Genomic_DNA"/>
</dbReference>
<evidence type="ECO:0000256" key="1">
    <source>
        <dbReference type="SAM" id="MobiDB-lite"/>
    </source>
</evidence>
<feature type="compositionally biased region" description="Basic and acidic residues" evidence="1">
    <location>
        <begin position="47"/>
        <end position="64"/>
    </location>
</feature>
<keyword evidence="3" id="KW-1185">Reference proteome</keyword>
<sequence>MSLRIRKPREFPSSRAATPSSKRRRTQEASGLDALPVPDLPIPAETQMEHDHEADDYFPDEKAFESSQPAAFHKPEQCLTALPSMEKSPEKMHPSQDSAVSMDLNKSLPPSPPKRLFGFLRGKQYMAHAAAKNTTTNADAPSTSRSRRVITSVGGGLRALRLLSRSHADLRKESSRAAASSTHLAVGVPACPTRRAYKLASASAVELSSGHPAPTSNAPTAYLQFPSPPRPKLEDPELMRVRASLEKELEEQDPLFAFGRSSLPLPRVRGRQQRQQLAELEVRSRSPSTETVIRRPRSSSMETVLRAARRASTPARLPLTPVILGQPIAAARPSPAVIVSAAINTTATITDAAAAAVDACRVHRSGSRNFSRPFAFGVQGVVGGRGEEKKEEELELEGEAVGLAISMGPSSVKPLQRQQAASLAGDCVSPVEDTPADWPLRKMRSFVGDAALDKPLPALPEETE</sequence>
<accession>A0ABR1KAM0</accession>
<protein>
    <submittedName>
        <fullName evidence="2">Uncharacterized protein</fullName>
    </submittedName>
</protein>
<evidence type="ECO:0000313" key="3">
    <source>
        <dbReference type="Proteomes" id="UP001363622"/>
    </source>
</evidence>
<comment type="caution">
    <text evidence="2">The sequence shown here is derived from an EMBL/GenBank/DDBJ whole genome shotgun (WGS) entry which is preliminary data.</text>
</comment>
<proteinExistence type="predicted"/>
<feature type="region of interest" description="Disordered" evidence="1">
    <location>
        <begin position="1"/>
        <end position="73"/>
    </location>
</feature>
<evidence type="ECO:0000313" key="2">
    <source>
        <dbReference type="EMBL" id="KAK7510103.1"/>
    </source>
</evidence>